<feature type="domain" description="Apple" evidence="26">
    <location>
        <begin position="357"/>
        <end position="434"/>
    </location>
</feature>
<evidence type="ECO:0000256" key="5">
    <source>
        <dbReference type="ARBA" id="ARBA00022553"/>
    </source>
</evidence>
<comment type="similarity">
    <text evidence="20">Belongs to the protein kinase superfamily. Ser/Thr protein kinase family.</text>
</comment>
<dbReference type="InterPro" id="IPR000719">
    <property type="entry name" value="Prot_kinase_dom"/>
</dbReference>
<dbReference type="SMART" id="SM00108">
    <property type="entry name" value="B_lectin"/>
    <property type="match status" value="1"/>
</dbReference>
<dbReference type="InterPro" id="IPR036426">
    <property type="entry name" value="Bulb-type_lectin_dom_sf"/>
</dbReference>
<dbReference type="Gene3D" id="3.30.200.20">
    <property type="entry name" value="Phosphorylase Kinase, domain 1"/>
    <property type="match status" value="1"/>
</dbReference>
<dbReference type="InterPro" id="IPR024171">
    <property type="entry name" value="SRK-like_kinase"/>
</dbReference>
<dbReference type="InterPro" id="IPR001480">
    <property type="entry name" value="Bulb-type_lectin_dom"/>
</dbReference>
<evidence type="ECO:0000256" key="15">
    <source>
        <dbReference type="ARBA" id="ARBA00023157"/>
    </source>
</evidence>
<keyword evidence="8 23" id="KW-0732">Signal</keyword>
<keyword evidence="2" id="KW-1003">Cell membrane</keyword>
<dbReference type="Pfam" id="PF08276">
    <property type="entry name" value="PAN_2"/>
    <property type="match status" value="1"/>
</dbReference>
<dbReference type="FunFam" id="3.30.200.20:FF:000370">
    <property type="entry name" value="Receptor-like protein kinase 4"/>
    <property type="match status" value="1"/>
</dbReference>
<evidence type="ECO:0000259" key="26">
    <source>
        <dbReference type="PROSITE" id="PS50948"/>
    </source>
</evidence>
<evidence type="ECO:0000256" key="13">
    <source>
        <dbReference type="ARBA" id="ARBA00022989"/>
    </source>
</evidence>
<dbReference type="Gene3D" id="2.90.10.10">
    <property type="entry name" value="Bulb-type lectin domain"/>
    <property type="match status" value="1"/>
</dbReference>
<proteinExistence type="inferred from homology"/>
<dbReference type="InterPro" id="IPR008271">
    <property type="entry name" value="Ser/Thr_kinase_AS"/>
</dbReference>
<dbReference type="EMBL" id="CM027685">
    <property type="protein sequence ID" value="KAG0525757.1"/>
    <property type="molecule type" value="Genomic_DNA"/>
</dbReference>
<name>A0A921QRV1_SORBI</name>
<keyword evidence="12 20" id="KW-0067">ATP-binding</keyword>
<keyword evidence="14 22" id="KW-0472">Membrane</keyword>
<evidence type="ECO:0000256" key="10">
    <source>
        <dbReference type="ARBA" id="ARBA00022741"/>
    </source>
</evidence>
<dbReference type="PIRSF" id="PIRSF000641">
    <property type="entry name" value="SRK"/>
    <property type="match status" value="1"/>
</dbReference>
<feature type="domain" description="Protein kinase" evidence="24">
    <location>
        <begin position="512"/>
        <end position="786"/>
    </location>
</feature>
<keyword evidence="11 20" id="KW-0418">Kinase</keyword>
<dbReference type="Pfam" id="PF01453">
    <property type="entry name" value="B_lectin"/>
    <property type="match status" value="1"/>
</dbReference>
<dbReference type="Gramene" id="EES12124">
    <property type="protein sequence ID" value="EES12124"/>
    <property type="gene ID" value="SORBI_3006G076800"/>
</dbReference>
<keyword evidence="15" id="KW-1015">Disulfide bond</keyword>
<dbReference type="GO" id="GO:0005524">
    <property type="term" value="F:ATP binding"/>
    <property type="evidence" value="ECO:0007669"/>
    <property type="project" value="UniProtKB-UniRule"/>
</dbReference>
<evidence type="ECO:0000256" key="2">
    <source>
        <dbReference type="ARBA" id="ARBA00022475"/>
    </source>
</evidence>
<dbReference type="Gene3D" id="1.10.510.10">
    <property type="entry name" value="Transferase(Phosphotransferase) domain 1"/>
    <property type="match status" value="1"/>
</dbReference>
<evidence type="ECO:0000259" key="25">
    <source>
        <dbReference type="PROSITE" id="PS50927"/>
    </source>
</evidence>
<dbReference type="AlphaFoldDB" id="A0A921QRV1"/>
<keyword evidence="7 22" id="KW-0812">Transmembrane</keyword>
<dbReference type="GO" id="GO:0051707">
    <property type="term" value="P:response to other organism"/>
    <property type="evidence" value="ECO:0007669"/>
    <property type="project" value="UniProtKB-ARBA"/>
</dbReference>
<comment type="catalytic activity">
    <reaction evidence="18 20">
        <text>L-threonyl-[protein] + ATP = O-phospho-L-threonyl-[protein] + ADP + H(+)</text>
        <dbReference type="Rhea" id="RHEA:46608"/>
        <dbReference type="Rhea" id="RHEA-COMP:11060"/>
        <dbReference type="Rhea" id="RHEA-COMP:11605"/>
        <dbReference type="ChEBI" id="CHEBI:15378"/>
        <dbReference type="ChEBI" id="CHEBI:30013"/>
        <dbReference type="ChEBI" id="CHEBI:30616"/>
        <dbReference type="ChEBI" id="CHEBI:61977"/>
        <dbReference type="ChEBI" id="CHEBI:456216"/>
        <dbReference type="EC" id="2.7.11.1"/>
    </reaction>
</comment>
<evidence type="ECO:0000256" key="9">
    <source>
        <dbReference type="ARBA" id="ARBA00022734"/>
    </source>
</evidence>
<evidence type="ECO:0000256" key="8">
    <source>
        <dbReference type="ARBA" id="ARBA00022729"/>
    </source>
</evidence>
<evidence type="ECO:0000313" key="27">
    <source>
        <dbReference type="EMBL" id="KAG0525757.1"/>
    </source>
</evidence>
<comment type="caution">
    <text evidence="27">The sequence shown here is derived from an EMBL/GenBank/DDBJ whole genome shotgun (WGS) entry which is preliminary data.</text>
</comment>
<organism evidence="27 28">
    <name type="scientific">Sorghum bicolor</name>
    <name type="common">Sorghum</name>
    <name type="synonym">Sorghum vulgare</name>
    <dbReference type="NCBI Taxonomy" id="4558"/>
    <lineage>
        <taxon>Eukaryota</taxon>
        <taxon>Viridiplantae</taxon>
        <taxon>Streptophyta</taxon>
        <taxon>Embryophyta</taxon>
        <taxon>Tracheophyta</taxon>
        <taxon>Spermatophyta</taxon>
        <taxon>Magnoliopsida</taxon>
        <taxon>Liliopsida</taxon>
        <taxon>Poales</taxon>
        <taxon>Poaceae</taxon>
        <taxon>PACMAD clade</taxon>
        <taxon>Panicoideae</taxon>
        <taxon>Andropogonodae</taxon>
        <taxon>Andropogoneae</taxon>
        <taxon>Sorghinae</taxon>
        <taxon>Sorghum</taxon>
    </lineage>
</organism>
<dbReference type="InterPro" id="IPR000858">
    <property type="entry name" value="S_locus_glycoprot_dom"/>
</dbReference>
<dbReference type="PROSITE" id="PS00107">
    <property type="entry name" value="PROTEIN_KINASE_ATP"/>
    <property type="match status" value="1"/>
</dbReference>
<dbReference type="SMART" id="SM00473">
    <property type="entry name" value="PAN_AP"/>
    <property type="match status" value="1"/>
</dbReference>
<evidence type="ECO:0000256" key="6">
    <source>
        <dbReference type="ARBA" id="ARBA00022679"/>
    </source>
</evidence>
<comment type="catalytic activity">
    <reaction evidence="19 20">
        <text>L-seryl-[protein] + ATP = O-phospho-L-seryl-[protein] + ADP + H(+)</text>
        <dbReference type="Rhea" id="RHEA:17989"/>
        <dbReference type="Rhea" id="RHEA-COMP:9863"/>
        <dbReference type="Rhea" id="RHEA-COMP:11604"/>
        <dbReference type="ChEBI" id="CHEBI:15378"/>
        <dbReference type="ChEBI" id="CHEBI:29999"/>
        <dbReference type="ChEBI" id="CHEBI:30616"/>
        <dbReference type="ChEBI" id="CHEBI:83421"/>
        <dbReference type="ChEBI" id="CHEBI:456216"/>
        <dbReference type="EC" id="2.7.11.1"/>
    </reaction>
</comment>
<evidence type="ECO:0000256" key="16">
    <source>
        <dbReference type="ARBA" id="ARBA00023170"/>
    </source>
</evidence>
<evidence type="ECO:0000256" key="11">
    <source>
        <dbReference type="ARBA" id="ARBA00022777"/>
    </source>
</evidence>
<evidence type="ECO:0000256" key="21">
    <source>
        <dbReference type="PROSITE-ProRule" id="PRU10141"/>
    </source>
</evidence>
<dbReference type="EC" id="2.7.11.1" evidence="20"/>
<dbReference type="GO" id="GO:0030246">
    <property type="term" value="F:carbohydrate binding"/>
    <property type="evidence" value="ECO:0007669"/>
    <property type="project" value="UniProtKB-KW"/>
</dbReference>
<keyword evidence="6 20" id="KW-0808">Transferase</keyword>
<evidence type="ECO:0000313" key="28">
    <source>
        <dbReference type="Proteomes" id="UP000807115"/>
    </source>
</evidence>
<keyword evidence="9" id="KW-0430">Lectin</keyword>
<dbReference type="OrthoDB" id="588927at2759"/>
<dbReference type="SUPFAM" id="SSF56112">
    <property type="entry name" value="Protein kinase-like (PK-like)"/>
    <property type="match status" value="1"/>
</dbReference>
<dbReference type="PANTHER" id="PTHR47974">
    <property type="entry name" value="OS07G0415500 PROTEIN"/>
    <property type="match status" value="1"/>
</dbReference>
<dbReference type="Pfam" id="PF00954">
    <property type="entry name" value="S_locus_glycop"/>
    <property type="match status" value="1"/>
</dbReference>
<dbReference type="GO" id="GO:0005886">
    <property type="term" value="C:plasma membrane"/>
    <property type="evidence" value="ECO:0007669"/>
    <property type="project" value="UniProtKB-SubCell"/>
</dbReference>
<dbReference type="CDD" id="cd01098">
    <property type="entry name" value="PAN_AP_plant"/>
    <property type="match status" value="1"/>
</dbReference>
<keyword evidence="13 22" id="KW-1133">Transmembrane helix</keyword>
<dbReference type="CDD" id="cd00028">
    <property type="entry name" value="B_lectin"/>
    <property type="match status" value="1"/>
</dbReference>
<feature type="binding site" evidence="21">
    <location>
        <position position="540"/>
    </location>
    <ligand>
        <name>ATP</name>
        <dbReference type="ChEBI" id="CHEBI:30616"/>
    </ligand>
</feature>
<evidence type="ECO:0000256" key="7">
    <source>
        <dbReference type="ARBA" id="ARBA00022692"/>
    </source>
</evidence>
<dbReference type="OMA" id="DLPNCIC"/>
<dbReference type="PROSITE" id="PS00108">
    <property type="entry name" value="PROTEIN_KINASE_ST"/>
    <property type="match status" value="1"/>
</dbReference>
<evidence type="ECO:0000256" key="4">
    <source>
        <dbReference type="ARBA" id="ARBA00022536"/>
    </source>
</evidence>
<sequence length="810" mass="89372">MPLSLLPFVFIFFPLSILEVHSSASAPAPGRDTNTMLPGQTLAGSDKLVCSTGKYALGFFQSQTRTSGNSSCCYYLGIWINRVPTITPVWVANEDDPIADLTTAVLTMSPADGNLTVLNRTTKSIIWSTSTQANTTTNGTIATLTDGGNLVVRRSWSPSGDVLWQSFDHPTNSLLPGAKLGRDKVTGLNRRLVSRKNSADQAPGAYALELDPTGAAQFILVEQNSGVTYWSSGEWNGRFFDAIPDMGAYSEFVDNNREVYLVTPLRDDNMVMRLSLEVSGQLKAFIWYEQLQDWVISAVQPKSQCDVYAVCGSYSVCNDNVSPSCDCMKGFSIKSLEDWELLEDRRGGCIRNSPLDCSDKKTTDGFYSVPCSGMPSNAQSLTVVTNEGECAKVCLSNCSCTAYSFSDDHGCYVWHDELFNVRQQQYSDLTTTKAEFLKVRLAAKELRIWENHRRKMLAWVVTSATMLALFGLVLLLMIWRKRTMRYCRVSNSVQGGNGIVVFRYTDLQQATKGFSSILGSGGFGSVYKGVLPDGSIIAVKMLDGLRQGEKQFRAEVSSVGMIQHVNLVKLVGFCCEGNKRLLVYEYLPYGSLDVHLYQNSATFLNWRNRYQIALGVARGLAYLHESCQEYIIHCDIKPENILLDASFAPKIADFGMAKLVQRNFSGVLTTMRGTVGYLAPEWLSGVAITTKVDVYSYGMVLLEIISGRRNTYKQCTSCGHNDAYFPLQVANNLLKGDVQSLVDPKLSGNANMEEVERACRAACWCIQDKESDRPAMGEIVQILEGLREVDVPPLPKILQAVAGSPLSTSL</sequence>
<evidence type="ECO:0000256" key="17">
    <source>
        <dbReference type="ARBA" id="ARBA00023180"/>
    </source>
</evidence>
<dbReference type="InterPro" id="IPR003609">
    <property type="entry name" value="Pan_app"/>
</dbReference>
<keyword evidence="5" id="KW-0597">Phosphoprotein</keyword>
<dbReference type="PROSITE" id="PS50011">
    <property type="entry name" value="PROTEIN_KINASE_DOM"/>
    <property type="match status" value="1"/>
</dbReference>
<dbReference type="PANTHER" id="PTHR47974:SF19">
    <property type="entry name" value="RECEPTOR-LIKE SERINE_THREONINE-PROTEIN KINASE"/>
    <property type="match status" value="1"/>
</dbReference>
<dbReference type="InterPro" id="IPR011009">
    <property type="entry name" value="Kinase-like_dom_sf"/>
</dbReference>
<reference evidence="27" key="1">
    <citation type="journal article" date="2019" name="BMC Genomics">
        <title>A new reference genome for Sorghum bicolor reveals high levels of sequence similarity between sweet and grain genotypes: implications for the genetics of sugar metabolism.</title>
        <authorList>
            <person name="Cooper E.A."/>
            <person name="Brenton Z.W."/>
            <person name="Flinn B.S."/>
            <person name="Jenkins J."/>
            <person name="Shu S."/>
            <person name="Flowers D."/>
            <person name="Luo F."/>
            <person name="Wang Y."/>
            <person name="Xia P."/>
            <person name="Barry K."/>
            <person name="Daum C."/>
            <person name="Lipzen A."/>
            <person name="Yoshinaga Y."/>
            <person name="Schmutz J."/>
            <person name="Saski C."/>
            <person name="Vermerris W."/>
            <person name="Kresovich S."/>
        </authorList>
    </citation>
    <scope>NUCLEOTIDE SEQUENCE</scope>
</reference>
<keyword evidence="4" id="KW-0245">EGF-like domain</keyword>
<protein>
    <recommendedName>
        <fullName evidence="20">Receptor-like serine/threonine-protein kinase</fullName>
        <ecNumber evidence="20">2.7.11.1</ecNumber>
    </recommendedName>
</protein>
<keyword evidence="3 20" id="KW-0723">Serine/threonine-protein kinase</keyword>
<evidence type="ECO:0000256" key="1">
    <source>
        <dbReference type="ARBA" id="ARBA00004251"/>
    </source>
</evidence>
<comment type="subcellular location">
    <subcellularLocation>
        <location evidence="1">Cell membrane</location>
        <topology evidence="1">Single-pass type I membrane protein</topology>
    </subcellularLocation>
</comment>
<evidence type="ECO:0000256" key="12">
    <source>
        <dbReference type="ARBA" id="ARBA00022840"/>
    </source>
</evidence>
<dbReference type="PROSITE" id="PS50948">
    <property type="entry name" value="PAN"/>
    <property type="match status" value="1"/>
</dbReference>
<dbReference type="GO" id="GO:0004674">
    <property type="term" value="F:protein serine/threonine kinase activity"/>
    <property type="evidence" value="ECO:0007669"/>
    <property type="project" value="UniProtKB-KW"/>
</dbReference>
<dbReference type="Pfam" id="PF00069">
    <property type="entry name" value="Pkinase"/>
    <property type="match status" value="1"/>
</dbReference>
<dbReference type="GO" id="GO:0048544">
    <property type="term" value="P:recognition of pollen"/>
    <property type="evidence" value="ECO:0007669"/>
    <property type="project" value="InterPro"/>
</dbReference>
<keyword evidence="10 20" id="KW-0547">Nucleotide-binding</keyword>
<feature type="domain" description="Bulb-type lectin" evidence="25">
    <location>
        <begin position="33"/>
        <end position="165"/>
    </location>
</feature>
<gene>
    <name evidence="27" type="ORF">BDA96_06G084300</name>
</gene>
<dbReference type="PROSITE" id="PS50927">
    <property type="entry name" value="BULB_LECTIN"/>
    <property type="match status" value="1"/>
</dbReference>
<accession>A0A921QRV1</accession>
<dbReference type="FunFam" id="1.10.510.10:FF:000227">
    <property type="entry name" value="Serine/threonine-protein kinase"/>
    <property type="match status" value="1"/>
</dbReference>
<evidence type="ECO:0000256" key="22">
    <source>
        <dbReference type="SAM" id="Phobius"/>
    </source>
</evidence>
<evidence type="ECO:0000259" key="24">
    <source>
        <dbReference type="PROSITE" id="PS50011"/>
    </source>
</evidence>
<evidence type="ECO:0000256" key="18">
    <source>
        <dbReference type="ARBA" id="ARBA00047899"/>
    </source>
</evidence>
<evidence type="ECO:0000256" key="14">
    <source>
        <dbReference type="ARBA" id="ARBA00023136"/>
    </source>
</evidence>
<evidence type="ECO:0000256" key="3">
    <source>
        <dbReference type="ARBA" id="ARBA00022527"/>
    </source>
</evidence>
<dbReference type="Proteomes" id="UP000807115">
    <property type="component" value="Chromosome 6"/>
</dbReference>
<evidence type="ECO:0000256" key="20">
    <source>
        <dbReference type="PIRNR" id="PIRNR000641"/>
    </source>
</evidence>
<evidence type="ECO:0000256" key="19">
    <source>
        <dbReference type="ARBA" id="ARBA00048679"/>
    </source>
</evidence>
<evidence type="ECO:0000256" key="23">
    <source>
        <dbReference type="SAM" id="SignalP"/>
    </source>
</evidence>
<dbReference type="SUPFAM" id="SSF51110">
    <property type="entry name" value="alpha-D-mannose-specific plant lectins"/>
    <property type="match status" value="1"/>
</dbReference>
<dbReference type="SMART" id="SM00220">
    <property type="entry name" value="S_TKc"/>
    <property type="match status" value="1"/>
</dbReference>
<feature type="signal peptide" evidence="23">
    <location>
        <begin position="1"/>
        <end position="22"/>
    </location>
</feature>
<keyword evidence="16" id="KW-0675">Receptor</keyword>
<feature type="chain" id="PRO_5037230710" description="Receptor-like serine/threonine-protein kinase" evidence="23">
    <location>
        <begin position="23"/>
        <end position="810"/>
    </location>
</feature>
<dbReference type="InterPro" id="IPR017441">
    <property type="entry name" value="Protein_kinase_ATP_BS"/>
</dbReference>
<feature type="transmembrane region" description="Helical" evidence="22">
    <location>
        <begin position="456"/>
        <end position="479"/>
    </location>
</feature>
<keyword evidence="17" id="KW-0325">Glycoprotein</keyword>
<dbReference type="CDD" id="cd14066">
    <property type="entry name" value="STKc_IRAK"/>
    <property type="match status" value="1"/>
</dbReference>
<reference evidence="27" key="2">
    <citation type="submission" date="2020-10" db="EMBL/GenBank/DDBJ databases">
        <authorList>
            <person name="Cooper E.A."/>
            <person name="Brenton Z.W."/>
            <person name="Flinn B.S."/>
            <person name="Jenkins J."/>
            <person name="Shu S."/>
            <person name="Flowers D."/>
            <person name="Luo F."/>
            <person name="Wang Y."/>
            <person name="Xia P."/>
            <person name="Barry K."/>
            <person name="Daum C."/>
            <person name="Lipzen A."/>
            <person name="Yoshinaga Y."/>
            <person name="Schmutz J."/>
            <person name="Saski C."/>
            <person name="Vermerris W."/>
            <person name="Kresovich S."/>
        </authorList>
    </citation>
    <scope>NUCLEOTIDE SEQUENCE</scope>
</reference>